<proteinExistence type="predicted"/>
<accession>A0ABV0MY06</accession>
<dbReference type="EMBL" id="JAHRIO010020065">
    <property type="protein sequence ID" value="MEQ2164014.1"/>
    <property type="molecule type" value="Genomic_DNA"/>
</dbReference>
<evidence type="ECO:0000313" key="5">
    <source>
        <dbReference type="Proteomes" id="UP001476798"/>
    </source>
</evidence>
<dbReference type="Proteomes" id="UP001476798">
    <property type="component" value="Unassembled WGS sequence"/>
</dbReference>
<feature type="domain" description="PH" evidence="3">
    <location>
        <begin position="401"/>
        <end position="448"/>
    </location>
</feature>
<dbReference type="Pfam" id="PF17838">
    <property type="entry name" value="PH_16"/>
    <property type="match status" value="2"/>
</dbReference>
<dbReference type="PANTHER" id="PTHR13944">
    <property type="entry name" value="AGAP007712-PA"/>
    <property type="match status" value="1"/>
</dbReference>
<dbReference type="InterPro" id="IPR011993">
    <property type="entry name" value="PH-like_dom_sf"/>
</dbReference>
<protein>
    <recommendedName>
        <fullName evidence="3">PH domain-containing protein</fullName>
    </recommendedName>
</protein>
<dbReference type="Gene3D" id="1.10.287.2510">
    <property type="match status" value="1"/>
</dbReference>
<dbReference type="InterPro" id="IPR051632">
    <property type="entry name" value="Rho_GEF"/>
</dbReference>
<comment type="caution">
    <text evidence="4">The sequence shown here is derived from an EMBL/GenBank/DDBJ whole genome shotgun (WGS) entry which is preliminary data.</text>
</comment>
<dbReference type="SUPFAM" id="SSF50729">
    <property type="entry name" value="PH domain-like"/>
    <property type="match status" value="1"/>
</dbReference>
<sequence length="449" mass="50417">MDLTVVKEAGKTVRASKGASNTARAFSPSFSASSWGLSGHVGVRVLMHRDMITCRFYRSLPRSWLKKYWGQFGKDSNKSSYSPLRWSSSPFSLSSPRLSTCSSNIQSYFLRSPVSRLSFPALKDRDREKDQAGTAASQAADGHRGFPSVPGMTISSFGPSTHLSASFNSSFGTSLRHHSSSGSLPGDMDETDALRSKRCNDDAISLAPSIAESIIVEDSHYAAVRADLESDAQDLEADSWSLARAAARKPRLAQREELHYQQGGRHLNRSGEIGERMKDCYGDFCSHHTEAVSFYKEMLQNNRRFQNLIRGTEEHEDLTRALSLIKDTIKEVDTLVNLHEKDSRLRDIHNKMEPKAQGKIKDDRVFRREDLAQGRRRLLHEGTVSWKAASGRLKDILAVLLSDVEVAHEEKAMFLICASSSEPEMYEIHTTSKEERNTWMTQIRQAVER</sequence>
<evidence type="ECO:0000259" key="3">
    <source>
        <dbReference type="PROSITE" id="PS50003"/>
    </source>
</evidence>
<dbReference type="Gene3D" id="2.30.29.30">
    <property type="entry name" value="Pleckstrin-homology domain (PH domain)/Phosphotyrosine-binding domain (PTB)"/>
    <property type="match status" value="1"/>
</dbReference>
<dbReference type="InterPro" id="IPR041020">
    <property type="entry name" value="PH_16"/>
</dbReference>
<evidence type="ECO:0000256" key="2">
    <source>
        <dbReference type="SAM" id="MobiDB-lite"/>
    </source>
</evidence>
<evidence type="ECO:0000256" key="1">
    <source>
        <dbReference type="ARBA" id="ARBA00022658"/>
    </source>
</evidence>
<evidence type="ECO:0000313" key="4">
    <source>
        <dbReference type="EMBL" id="MEQ2164014.1"/>
    </source>
</evidence>
<keyword evidence="5" id="KW-1185">Reference proteome</keyword>
<keyword evidence="1" id="KW-0344">Guanine-nucleotide releasing factor</keyword>
<dbReference type="PANTHER" id="PTHR13944:SF23">
    <property type="entry name" value="RHO GUANINE NUCLEOTIDE EXCHANGE FACTOR 18"/>
    <property type="match status" value="1"/>
</dbReference>
<gene>
    <name evidence="4" type="ORF">GOODEAATRI_002149</name>
</gene>
<name>A0ABV0MY06_9TELE</name>
<dbReference type="InterPro" id="IPR001849">
    <property type="entry name" value="PH_domain"/>
</dbReference>
<dbReference type="InterPro" id="IPR035899">
    <property type="entry name" value="DBL_dom_sf"/>
</dbReference>
<dbReference type="SUPFAM" id="SSF48065">
    <property type="entry name" value="DBL homology domain (DH-domain)"/>
    <property type="match status" value="1"/>
</dbReference>
<reference evidence="4 5" key="1">
    <citation type="submission" date="2021-06" db="EMBL/GenBank/DDBJ databases">
        <authorList>
            <person name="Palmer J.M."/>
        </authorList>
    </citation>
    <scope>NUCLEOTIDE SEQUENCE [LARGE SCALE GENOMIC DNA]</scope>
    <source>
        <strain evidence="4 5">GA_2019</strain>
        <tissue evidence="4">Muscle</tissue>
    </source>
</reference>
<feature type="region of interest" description="Disordered" evidence="2">
    <location>
        <begin position="124"/>
        <end position="151"/>
    </location>
</feature>
<dbReference type="PROSITE" id="PS50003">
    <property type="entry name" value="PH_DOMAIN"/>
    <property type="match status" value="1"/>
</dbReference>
<organism evidence="4 5">
    <name type="scientific">Goodea atripinnis</name>
    <dbReference type="NCBI Taxonomy" id="208336"/>
    <lineage>
        <taxon>Eukaryota</taxon>
        <taxon>Metazoa</taxon>
        <taxon>Chordata</taxon>
        <taxon>Craniata</taxon>
        <taxon>Vertebrata</taxon>
        <taxon>Euteleostomi</taxon>
        <taxon>Actinopterygii</taxon>
        <taxon>Neopterygii</taxon>
        <taxon>Teleostei</taxon>
        <taxon>Neoteleostei</taxon>
        <taxon>Acanthomorphata</taxon>
        <taxon>Ovalentaria</taxon>
        <taxon>Atherinomorphae</taxon>
        <taxon>Cyprinodontiformes</taxon>
        <taxon>Goodeidae</taxon>
        <taxon>Goodea</taxon>
    </lineage>
</organism>